<dbReference type="AlphaFoldDB" id="A0A9E7JYW7"/>
<dbReference type="EMBL" id="CP097506">
    <property type="protein sequence ID" value="URD98443.1"/>
    <property type="molecule type" value="Genomic_DNA"/>
</dbReference>
<evidence type="ECO:0000313" key="3">
    <source>
        <dbReference type="Proteomes" id="UP001055439"/>
    </source>
</evidence>
<sequence>MKFGVYGGMGSKLHQINRLSTTLQKNICNIVTAGLKYSDIRAASDNISVKASIFCDRNQIKGSMERLLQCHDRNSIRKTMLHHEEILRQQVHELHHLYRVQKMLMAELGNKAININSFPNETAAAVAETKTRIWSSASTSNTSHSSHVSILHQSAACSTGAGPSSRELSICSEDPSSVQMKSFGARTVKNEATAPLSWTDDGSQIELTLSIGCGSNEKKQTPLLHPDTDTSDTRPQLSSRSVAVEKEEECGDSSTGLDSEDLKTPSWLLLALNLNKT</sequence>
<protein>
    <submittedName>
        <fullName evidence="2">Uncharacterized protein</fullName>
    </submittedName>
</protein>
<dbReference type="Proteomes" id="UP001055439">
    <property type="component" value="Chromosome 4"/>
</dbReference>
<organism evidence="2 3">
    <name type="scientific">Musa troglodytarum</name>
    <name type="common">fe'i banana</name>
    <dbReference type="NCBI Taxonomy" id="320322"/>
    <lineage>
        <taxon>Eukaryota</taxon>
        <taxon>Viridiplantae</taxon>
        <taxon>Streptophyta</taxon>
        <taxon>Embryophyta</taxon>
        <taxon>Tracheophyta</taxon>
        <taxon>Spermatophyta</taxon>
        <taxon>Magnoliopsida</taxon>
        <taxon>Liliopsida</taxon>
        <taxon>Zingiberales</taxon>
        <taxon>Musaceae</taxon>
        <taxon>Musa</taxon>
    </lineage>
</organism>
<feature type="compositionally biased region" description="Basic and acidic residues" evidence="1">
    <location>
        <begin position="216"/>
        <end position="232"/>
    </location>
</feature>
<dbReference type="PANTHER" id="PTHR33167">
    <property type="entry name" value="TRANSCRIPTION FACTOR, PUTATIVE (DUF863)-RELATED"/>
    <property type="match status" value="1"/>
</dbReference>
<dbReference type="PANTHER" id="PTHR33167:SF26">
    <property type="entry name" value="EXPRESSED PROTEIN"/>
    <property type="match status" value="1"/>
</dbReference>
<accession>A0A9E7JYW7</accession>
<feature type="region of interest" description="Disordered" evidence="1">
    <location>
        <begin position="216"/>
        <end position="259"/>
    </location>
</feature>
<name>A0A9E7JYW7_9LILI</name>
<reference evidence="2" key="1">
    <citation type="submission" date="2022-05" db="EMBL/GenBank/DDBJ databases">
        <title>The Musa troglodytarum L. genome provides insights into the mechanism of non-climacteric behaviour and enrichment of carotenoids.</title>
        <authorList>
            <person name="Wang J."/>
        </authorList>
    </citation>
    <scope>NUCLEOTIDE SEQUENCE</scope>
    <source>
        <tissue evidence="2">Leaf</tissue>
    </source>
</reference>
<keyword evidence="3" id="KW-1185">Reference proteome</keyword>
<dbReference type="OrthoDB" id="1928288at2759"/>
<evidence type="ECO:0000256" key="1">
    <source>
        <dbReference type="SAM" id="MobiDB-lite"/>
    </source>
</evidence>
<gene>
    <name evidence="2" type="ORF">MUK42_32302</name>
</gene>
<evidence type="ECO:0000313" key="2">
    <source>
        <dbReference type="EMBL" id="URD98443.1"/>
    </source>
</evidence>
<proteinExistence type="predicted"/>